<feature type="domain" description="Multidrug resistance protein MdtA-like C-terminal permuted SH3" evidence="1">
    <location>
        <begin position="8"/>
        <end position="49"/>
    </location>
</feature>
<evidence type="ECO:0000313" key="3">
    <source>
        <dbReference type="Proteomes" id="UP000019194"/>
    </source>
</evidence>
<proteinExistence type="predicted"/>
<dbReference type="Gene3D" id="2.40.420.20">
    <property type="match status" value="1"/>
</dbReference>
<organism evidence="2 3">
    <name type="scientific">Citrobacter freundii</name>
    <dbReference type="NCBI Taxonomy" id="546"/>
    <lineage>
        <taxon>Bacteria</taxon>
        <taxon>Pseudomonadati</taxon>
        <taxon>Pseudomonadota</taxon>
        <taxon>Gammaproteobacteria</taxon>
        <taxon>Enterobacterales</taxon>
        <taxon>Enterobacteriaceae</taxon>
        <taxon>Citrobacter</taxon>
        <taxon>Citrobacter freundii complex</taxon>
    </lineage>
</organism>
<dbReference type="Pfam" id="PF25967">
    <property type="entry name" value="RND-MFP_C"/>
    <property type="match status" value="1"/>
</dbReference>
<protein>
    <submittedName>
        <fullName evidence="2">Probable RND efflux membrane fusion protein</fullName>
    </submittedName>
</protein>
<dbReference type="InterPro" id="IPR058627">
    <property type="entry name" value="MdtA-like_C"/>
</dbReference>
<name>A0A7G2IIL6_CITFR</name>
<reference evidence="2 3" key="1">
    <citation type="submission" date="2013-10" db="EMBL/GenBank/DDBJ databases">
        <title>Antibiotic resistance diversity of beta-lactamase producers in the General Hospital Vienna.</title>
        <authorList>
            <person name="Barisic I."/>
            <person name="Mitteregger D."/>
            <person name="Hirschl A.M."/>
            <person name="Noehammer C."/>
            <person name="Wiesinger-Mayr H."/>
        </authorList>
    </citation>
    <scope>NUCLEOTIDE SEQUENCE [LARGE SCALE GENOMIC DNA]</scope>
    <source>
        <strain evidence="2 3">ISC11</strain>
    </source>
</reference>
<comment type="caution">
    <text evidence="2">The sequence shown here is derived from an EMBL/GenBank/DDBJ whole genome shotgun (WGS) entry which is preliminary data.</text>
</comment>
<evidence type="ECO:0000259" key="1">
    <source>
        <dbReference type="Pfam" id="PF25967"/>
    </source>
</evidence>
<accession>A0A7G2IIL6</accession>
<dbReference type="EMBL" id="CBWP010000021">
    <property type="protein sequence ID" value="CDL36987.1"/>
    <property type="molecule type" value="Genomic_DNA"/>
</dbReference>
<sequence length="51" mass="5702">MLVDTQQNAVVIPTAALQMGNEGHFVWVLNSDNKVSKHLVKPGIQDSQKKW</sequence>
<evidence type="ECO:0000313" key="2">
    <source>
        <dbReference type="EMBL" id="CDL36987.1"/>
    </source>
</evidence>
<dbReference type="Proteomes" id="UP000019194">
    <property type="component" value="Unassembled WGS sequence"/>
</dbReference>
<dbReference type="AlphaFoldDB" id="A0A7G2IIL6"/>